<dbReference type="CDD" id="cd01189">
    <property type="entry name" value="INT_ICEBs1_C_like"/>
    <property type="match status" value="1"/>
</dbReference>
<sequence>MLADAEREHLVSFNAAALLKLDGGQKAKGVVWTRPRVEAFEAAYEKRLAAERAARPKARQRLERFKVWLATSRPSPVMVWTPAQLGAFLDHAAGDRLYALYHLVAFRGLRRGEACGARWVDADLDEGLLATAKQLANVGRQVKEGAPKTAASDAVVALDQGTVGVLRAHRKRQLEEKLAFGASWIDRGRIFTRENGAELTPDWVSEHFERLVFGAGLPPIRLHDLRHGAATLSLAPGNDMKTTSQMLRHSSLSITADLYTTVLPEVAREAAEASVVLVPRAVAVGEASETGGSLSVPLRAVDRPTD</sequence>
<evidence type="ECO:0000259" key="2">
    <source>
        <dbReference type="PROSITE" id="PS51898"/>
    </source>
</evidence>
<dbReference type="GO" id="GO:0003677">
    <property type="term" value="F:DNA binding"/>
    <property type="evidence" value="ECO:0007669"/>
    <property type="project" value="InterPro"/>
</dbReference>
<dbReference type="GO" id="GO:0006310">
    <property type="term" value="P:DNA recombination"/>
    <property type="evidence" value="ECO:0007669"/>
    <property type="project" value="UniProtKB-KW"/>
</dbReference>
<dbReference type="OrthoDB" id="9805859at2"/>
<dbReference type="InterPro" id="IPR011010">
    <property type="entry name" value="DNA_brk_join_enz"/>
</dbReference>
<gene>
    <name evidence="3" type="ORF">E1286_24065</name>
</gene>
<dbReference type="SUPFAM" id="SSF56349">
    <property type="entry name" value="DNA breaking-rejoining enzymes"/>
    <property type="match status" value="1"/>
</dbReference>
<evidence type="ECO:0000256" key="1">
    <source>
        <dbReference type="ARBA" id="ARBA00023172"/>
    </source>
</evidence>
<dbReference type="GO" id="GO:0015074">
    <property type="term" value="P:DNA integration"/>
    <property type="evidence" value="ECO:0007669"/>
    <property type="project" value="InterPro"/>
</dbReference>
<dbReference type="Pfam" id="PF00589">
    <property type="entry name" value="Phage_integrase"/>
    <property type="match status" value="1"/>
</dbReference>
<dbReference type="PANTHER" id="PTHR30349:SF91">
    <property type="entry name" value="INTA PROTEIN"/>
    <property type="match status" value="1"/>
</dbReference>
<name>A0A4V2YLB2_9ACTN</name>
<dbReference type="Proteomes" id="UP000295302">
    <property type="component" value="Unassembled WGS sequence"/>
</dbReference>
<dbReference type="PROSITE" id="PS51898">
    <property type="entry name" value="TYR_RECOMBINASE"/>
    <property type="match status" value="1"/>
</dbReference>
<comment type="caution">
    <text evidence="3">The sequence shown here is derived from an EMBL/GenBank/DDBJ whole genome shotgun (WGS) entry which is preliminary data.</text>
</comment>
<dbReference type="RefSeq" id="WP_132615702.1">
    <property type="nucleotide sequence ID" value="NZ_SMKQ01000079.1"/>
</dbReference>
<dbReference type="AlphaFoldDB" id="A0A4V2YLB2"/>
<evidence type="ECO:0000313" key="3">
    <source>
        <dbReference type="EMBL" id="TDD45397.1"/>
    </source>
</evidence>
<evidence type="ECO:0000313" key="4">
    <source>
        <dbReference type="Proteomes" id="UP000295302"/>
    </source>
</evidence>
<dbReference type="InterPro" id="IPR013762">
    <property type="entry name" value="Integrase-like_cat_sf"/>
</dbReference>
<proteinExistence type="predicted"/>
<keyword evidence="4" id="KW-1185">Reference proteome</keyword>
<dbReference type="PANTHER" id="PTHR30349">
    <property type="entry name" value="PHAGE INTEGRASE-RELATED"/>
    <property type="match status" value="1"/>
</dbReference>
<dbReference type="EMBL" id="SMKQ01000079">
    <property type="protein sequence ID" value="TDD45397.1"/>
    <property type="molecule type" value="Genomic_DNA"/>
</dbReference>
<dbReference type="Gene3D" id="1.10.443.10">
    <property type="entry name" value="Intergrase catalytic core"/>
    <property type="match status" value="1"/>
</dbReference>
<reference evidence="3 4" key="1">
    <citation type="submission" date="2019-03" db="EMBL/GenBank/DDBJ databases">
        <title>Draft genome sequences of novel Actinobacteria.</title>
        <authorList>
            <person name="Sahin N."/>
            <person name="Ay H."/>
            <person name="Saygin H."/>
        </authorList>
    </citation>
    <scope>NUCLEOTIDE SEQUENCE [LARGE SCALE GENOMIC DNA]</scope>
    <source>
        <strain evidence="3 4">CH32</strain>
    </source>
</reference>
<feature type="domain" description="Tyr recombinase" evidence="2">
    <location>
        <begin position="75"/>
        <end position="272"/>
    </location>
</feature>
<dbReference type="InterPro" id="IPR050090">
    <property type="entry name" value="Tyrosine_recombinase_XerCD"/>
</dbReference>
<organism evidence="3 4">
    <name type="scientific">Nonomuraea terrae</name>
    <dbReference type="NCBI Taxonomy" id="2530383"/>
    <lineage>
        <taxon>Bacteria</taxon>
        <taxon>Bacillati</taxon>
        <taxon>Actinomycetota</taxon>
        <taxon>Actinomycetes</taxon>
        <taxon>Streptosporangiales</taxon>
        <taxon>Streptosporangiaceae</taxon>
        <taxon>Nonomuraea</taxon>
    </lineage>
</organism>
<protein>
    <submittedName>
        <fullName evidence="3">Site-specific integrase</fullName>
    </submittedName>
</protein>
<dbReference type="InterPro" id="IPR002104">
    <property type="entry name" value="Integrase_catalytic"/>
</dbReference>
<keyword evidence="1" id="KW-0233">DNA recombination</keyword>
<accession>A0A4V2YLB2</accession>